<protein>
    <submittedName>
        <fullName evidence="1">Uncharacterized protein</fullName>
    </submittedName>
</protein>
<organism evidence="1">
    <name type="scientific">Anguilla anguilla</name>
    <name type="common">European freshwater eel</name>
    <name type="synonym">Muraena anguilla</name>
    <dbReference type="NCBI Taxonomy" id="7936"/>
    <lineage>
        <taxon>Eukaryota</taxon>
        <taxon>Metazoa</taxon>
        <taxon>Chordata</taxon>
        <taxon>Craniata</taxon>
        <taxon>Vertebrata</taxon>
        <taxon>Euteleostomi</taxon>
        <taxon>Actinopterygii</taxon>
        <taxon>Neopterygii</taxon>
        <taxon>Teleostei</taxon>
        <taxon>Anguilliformes</taxon>
        <taxon>Anguillidae</taxon>
        <taxon>Anguilla</taxon>
    </lineage>
</organism>
<evidence type="ECO:0000313" key="1">
    <source>
        <dbReference type="EMBL" id="JAH50642.1"/>
    </source>
</evidence>
<name>A0A0E9TB33_ANGAN</name>
<reference evidence="1" key="1">
    <citation type="submission" date="2014-11" db="EMBL/GenBank/DDBJ databases">
        <authorList>
            <person name="Amaro Gonzalez C."/>
        </authorList>
    </citation>
    <scope>NUCLEOTIDE SEQUENCE</scope>
</reference>
<dbReference type="EMBL" id="GBXM01057935">
    <property type="protein sequence ID" value="JAH50642.1"/>
    <property type="molecule type" value="Transcribed_RNA"/>
</dbReference>
<dbReference type="AlphaFoldDB" id="A0A0E9TB33"/>
<sequence>MHKKTHQVSTKENFSIMPQLIKHLNTVTYTHPVMTKVL</sequence>
<accession>A0A0E9TB33</accession>
<reference evidence="1" key="2">
    <citation type="journal article" date="2015" name="Fish Shellfish Immunol.">
        <title>Early steps in the European eel (Anguilla anguilla)-Vibrio vulnificus interaction in the gills: Role of the RtxA13 toxin.</title>
        <authorList>
            <person name="Callol A."/>
            <person name="Pajuelo D."/>
            <person name="Ebbesson L."/>
            <person name="Teles M."/>
            <person name="MacKenzie S."/>
            <person name="Amaro C."/>
        </authorList>
    </citation>
    <scope>NUCLEOTIDE SEQUENCE</scope>
</reference>
<proteinExistence type="predicted"/>